<dbReference type="InterPro" id="IPR050098">
    <property type="entry name" value="TFPI/VKTCI-like"/>
</dbReference>
<dbReference type="Proteomes" id="UP000887569">
    <property type="component" value="Unplaced"/>
</dbReference>
<evidence type="ECO:0000256" key="3">
    <source>
        <dbReference type="ARBA" id="ARBA00023157"/>
    </source>
</evidence>
<organism evidence="6 7">
    <name type="scientific">Parascaris univalens</name>
    <name type="common">Nematode worm</name>
    <dbReference type="NCBI Taxonomy" id="6257"/>
    <lineage>
        <taxon>Eukaryota</taxon>
        <taxon>Metazoa</taxon>
        <taxon>Ecdysozoa</taxon>
        <taxon>Nematoda</taxon>
        <taxon>Chromadorea</taxon>
        <taxon>Rhabditida</taxon>
        <taxon>Spirurina</taxon>
        <taxon>Ascaridomorpha</taxon>
        <taxon>Ascaridoidea</taxon>
        <taxon>Ascarididae</taxon>
        <taxon>Parascaris</taxon>
    </lineage>
</organism>
<feature type="domain" description="BPTI/Kunitz inhibitor" evidence="5">
    <location>
        <begin position="106"/>
        <end position="156"/>
    </location>
</feature>
<dbReference type="PRINTS" id="PR00759">
    <property type="entry name" value="BASICPTASE"/>
</dbReference>
<dbReference type="GO" id="GO:0004867">
    <property type="term" value="F:serine-type endopeptidase inhibitor activity"/>
    <property type="evidence" value="ECO:0007669"/>
    <property type="project" value="UniProtKB-KW"/>
</dbReference>
<dbReference type="PROSITE" id="PS00280">
    <property type="entry name" value="BPTI_KUNITZ_1"/>
    <property type="match status" value="2"/>
</dbReference>
<dbReference type="SMART" id="SM00131">
    <property type="entry name" value="KU"/>
    <property type="match status" value="3"/>
</dbReference>
<feature type="signal peptide" evidence="4">
    <location>
        <begin position="1"/>
        <end position="22"/>
    </location>
</feature>
<feature type="domain" description="BPTI/Kunitz inhibitor" evidence="5">
    <location>
        <begin position="178"/>
        <end position="228"/>
    </location>
</feature>
<dbReference type="InterPro" id="IPR002223">
    <property type="entry name" value="Kunitz_BPTI"/>
</dbReference>
<keyword evidence="6" id="KW-1185">Reference proteome</keyword>
<reference evidence="7" key="1">
    <citation type="submission" date="2022-11" db="UniProtKB">
        <authorList>
            <consortium name="WormBaseParasite"/>
        </authorList>
    </citation>
    <scope>IDENTIFICATION</scope>
</reference>
<dbReference type="PANTHER" id="PTHR10083">
    <property type="entry name" value="KUNITZ-TYPE PROTEASE INHIBITOR-RELATED"/>
    <property type="match status" value="1"/>
</dbReference>
<evidence type="ECO:0000256" key="4">
    <source>
        <dbReference type="SAM" id="SignalP"/>
    </source>
</evidence>
<dbReference type="AlphaFoldDB" id="A0A915AR33"/>
<dbReference type="PROSITE" id="PS50279">
    <property type="entry name" value="BPTI_KUNITZ_2"/>
    <property type="match status" value="3"/>
</dbReference>
<dbReference type="CDD" id="cd22593">
    <property type="entry name" value="Kunitz_conkunitzin"/>
    <property type="match status" value="1"/>
</dbReference>
<dbReference type="WBParaSite" id="PgR013_g075_t03">
    <property type="protein sequence ID" value="PgR013_g075_t03"/>
    <property type="gene ID" value="PgR013_g075"/>
</dbReference>
<name>A0A915AR33_PARUN</name>
<dbReference type="GO" id="GO:0005615">
    <property type="term" value="C:extracellular space"/>
    <property type="evidence" value="ECO:0007669"/>
    <property type="project" value="TreeGrafter"/>
</dbReference>
<evidence type="ECO:0000259" key="5">
    <source>
        <dbReference type="PROSITE" id="PS50279"/>
    </source>
</evidence>
<accession>A0A915AR33</accession>
<dbReference type="Pfam" id="PF00014">
    <property type="entry name" value="Kunitz_BPTI"/>
    <property type="match status" value="3"/>
</dbReference>
<dbReference type="PANTHER" id="PTHR10083:SF374">
    <property type="entry name" value="BPTI_KUNITZ INHIBITOR DOMAIN-CONTAINING PROTEIN"/>
    <property type="match status" value="1"/>
</dbReference>
<feature type="domain" description="BPTI/Kunitz inhibitor" evidence="5">
    <location>
        <begin position="242"/>
        <end position="292"/>
    </location>
</feature>
<evidence type="ECO:0000313" key="6">
    <source>
        <dbReference type="Proteomes" id="UP000887569"/>
    </source>
</evidence>
<proteinExistence type="predicted"/>
<sequence>LHHAVVLYVVVALAICRQSGSSTDDSILKTMQNDISANEEKTSNSICCATLLRPQSSYVNVTAQNVPGVSHLQTQKLYIYPQPPSFSKYGDPLQSLAVRSIPSSACNLPQQIGTGPYRIPRWYYNPARMRCELFYWSGCCGNANNFQTFHNCQQSCEGSSNSMALPSVATPMVDSKLCLLPIAVGFDRVNLPRWYFDALSGTCKLFIYHGNSNAENVFKSLDDCIKACHAMMMHYQSKEQLCLLSIDRGACGGRQTRYAFDRQTSQCVPFEYTGCGGNLNNFQTLADCMATCGALGFRR</sequence>
<dbReference type="InterPro" id="IPR036880">
    <property type="entry name" value="Kunitz_BPTI_sf"/>
</dbReference>
<keyword evidence="1" id="KW-0646">Protease inhibitor</keyword>
<protein>
    <submittedName>
        <fullName evidence="7">BPTI/Kunitz inhibitor domain-containing protein</fullName>
    </submittedName>
</protein>
<keyword evidence="4" id="KW-0732">Signal</keyword>
<evidence type="ECO:0000313" key="7">
    <source>
        <dbReference type="WBParaSite" id="PgR013_g075_t03"/>
    </source>
</evidence>
<feature type="chain" id="PRO_5037159949" evidence="4">
    <location>
        <begin position="23"/>
        <end position="299"/>
    </location>
</feature>
<dbReference type="Gene3D" id="4.10.410.10">
    <property type="entry name" value="Pancreatic trypsin inhibitor Kunitz domain"/>
    <property type="match status" value="3"/>
</dbReference>
<dbReference type="InterPro" id="IPR020901">
    <property type="entry name" value="Prtase_inh_Kunz-CS"/>
</dbReference>
<keyword evidence="2" id="KW-0722">Serine protease inhibitor</keyword>
<dbReference type="CDD" id="cd00109">
    <property type="entry name" value="Kunitz-type"/>
    <property type="match status" value="2"/>
</dbReference>
<dbReference type="SUPFAM" id="SSF57362">
    <property type="entry name" value="BPTI-like"/>
    <property type="match status" value="3"/>
</dbReference>
<keyword evidence="3" id="KW-1015">Disulfide bond</keyword>
<evidence type="ECO:0000256" key="1">
    <source>
        <dbReference type="ARBA" id="ARBA00022690"/>
    </source>
</evidence>
<evidence type="ECO:0000256" key="2">
    <source>
        <dbReference type="ARBA" id="ARBA00022900"/>
    </source>
</evidence>